<evidence type="ECO:0000256" key="2">
    <source>
        <dbReference type="SAM" id="MobiDB-lite"/>
    </source>
</evidence>
<protein>
    <submittedName>
        <fullName evidence="4">Anti-sigma regulatory factor (Ser/Thr protein kinase)</fullName>
    </submittedName>
</protein>
<gene>
    <name evidence="4" type="ORF">FHX40_2472</name>
</gene>
<name>A0A543IYV1_9ACTN</name>
<evidence type="ECO:0000313" key="5">
    <source>
        <dbReference type="Proteomes" id="UP000319213"/>
    </source>
</evidence>
<reference evidence="4 5" key="1">
    <citation type="submission" date="2019-06" db="EMBL/GenBank/DDBJ databases">
        <title>Sequencing the genomes of 1000 actinobacteria strains.</title>
        <authorList>
            <person name="Klenk H.-P."/>
        </authorList>
    </citation>
    <scope>NUCLEOTIDE SEQUENCE [LARGE SCALE GENOMIC DNA]</scope>
    <source>
        <strain evidence="4 5">DSM 43186</strain>
    </source>
</reference>
<keyword evidence="1" id="KW-0808">Transferase</keyword>
<dbReference type="Pfam" id="PF13581">
    <property type="entry name" value="HATPase_c_2"/>
    <property type="match status" value="1"/>
</dbReference>
<dbReference type="OrthoDB" id="4284922at2"/>
<accession>A0A543IYV1</accession>
<keyword evidence="5" id="KW-1185">Reference proteome</keyword>
<dbReference type="InterPro" id="IPR050267">
    <property type="entry name" value="Anti-sigma-factor_SerPK"/>
</dbReference>
<organism evidence="4 5">
    <name type="scientific">Thermopolyspora flexuosa</name>
    <dbReference type="NCBI Taxonomy" id="103836"/>
    <lineage>
        <taxon>Bacteria</taxon>
        <taxon>Bacillati</taxon>
        <taxon>Actinomycetota</taxon>
        <taxon>Actinomycetes</taxon>
        <taxon>Streptosporangiales</taxon>
        <taxon>Streptosporangiaceae</taxon>
        <taxon>Thermopolyspora</taxon>
    </lineage>
</organism>
<feature type="domain" description="Histidine kinase/HSP90-like ATPase" evidence="3">
    <location>
        <begin position="50"/>
        <end position="161"/>
    </location>
</feature>
<dbReference type="SUPFAM" id="SSF55874">
    <property type="entry name" value="ATPase domain of HSP90 chaperone/DNA topoisomerase II/histidine kinase"/>
    <property type="match status" value="1"/>
</dbReference>
<sequence>MTETEKITSGGGPEGHDARAVPENHCRRGRWPASETEPDRTWRPESRIFSADRATVGEARRWLRLVLDGHPRLDDAVLLLSEVFTNAVVHTRSGRVEVTVLPDEDGTVTIQVADQGSETFPFACGCVRDTLAESGRGIDLIRSQAQRWGFTEEPTGGLLWFELASNEDGATPSPTVEIA</sequence>
<dbReference type="PANTHER" id="PTHR35526:SF3">
    <property type="entry name" value="ANTI-SIGMA-F FACTOR RSBW"/>
    <property type="match status" value="1"/>
</dbReference>
<dbReference type="Proteomes" id="UP000319213">
    <property type="component" value="Unassembled WGS sequence"/>
</dbReference>
<feature type="region of interest" description="Disordered" evidence="2">
    <location>
        <begin position="1"/>
        <end position="42"/>
    </location>
</feature>
<comment type="caution">
    <text evidence="4">The sequence shown here is derived from an EMBL/GenBank/DDBJ whole genome shotgun (WGS) entry which is preliminary data.</text>
</comment>
<dbReference type="Gene3D" id="3.30.565.10">
    <property type="entry name" value="Histidine kinase-like ATPase, C-terminal domain"/>
    <property type="match status" value="1"/>
</dbReference>
<dbReference type="InterPro" id="IPR036890">
    <property type="entry name" value="HATPase_C_sf"/>
</dbReference>
<dbReference type="AlphaFoldDB" id="A0A543IYV1"/>
<evidence type="ECO:0000313" key="4">
    <source>
        <dbReference type="EMBL" id="TQM75754.1"/>
    </source>
</evidence>
<dbReference type="CDD" id="cd16936">
    <property type="entry name" value="HATPase_RsbW-like"/>
    <property type="match status" value="1"/>
</dbReference>
<dbReference type="InterPro" id="IPR003594">
    <property type="entry name" value="HATPase_dom"/>
</dbReference>
<dbReference type="GO" id="GO:0004674">
    <property type="term" value="F:protein serine/threonine kinase activity"/>
    <property type="evidence" value="ECO:0007669"/>
    <property type="project" value="UniProtKB-KW"/>
</dbReference>
<dbReference type="EMBL" id="VFPQ01000001">
    <property type="protein sequence ID" value="TQM75754.1"/>
    <property type="molecule type" value="Genomic_DNA"/>
</dbReference>
<proteinExistence type="predicted"/>
<dbReference type="PANTHER" id="PTHR35526">
    <property type="entry name" value="ANTI-SIGMA-F FACTOR RSBW-RELATED"/>
    <property type="match status" value="1"/>
</dbReference>
<evidence type="ECO:0000256" key="1">
    <source>
        <dbReference type="ARBA" id="ARBA00022527"/>
    </source>
</evidence>
<dbReference type="RefSeq" id="WP_142259723.1">
    <property type="nucleotide sequence ID" value="NZ_BMPV01000001.1"/>
</dbReference>
<keyword evidence="1" id="KW-0418">Kinase</keyword>
<feature type="compositionally biased region" description="Basic and acidic residues" evidence="2">
    <location>
        <begin position="14"/>
        <end position="26"/>
    </location>
</feature>
<keyword evidence="1" id="KW-0723">Serine/threonine-protein kinase</keyword>
<evidence type="ECO:0000259" key="3">
    <source>
        <dbReference type="Pfam" id="PF13581"/>
    </source>
</evidence>